<dbReference type="KEGG" id="run:DR864_13365"/>
<reference evidence="1 2" key="1">
    <citation type="submission" date="2018-07" db="EMBL/GenBank/DDBJ databases">
        <title>Genome sequencing of Runella.</title>
        <authorList>
            <person name="Baek M.-G."/>
            <person name="Yi H."/>
        </authorList>
    </citation>
    <scope>NUCLEOTIDE SEQUENCE [LARGE SCALE GENOMIC DNA]</scope>
    <source>
        <strain evidence="1 2">HYN0085</strain>
    </source>
</reference>
<dbReference type="OrthoDB" id="947529at2"/>
<protein>
    <submittedName>
        <fullName evidence="1">Uncharacterized protein</fullName>
    </submittedName>
</protein>
<accession>A0A344TJ50</accession>
<gene>
    <name evidence="1" type="ORF">DR864_13365</name>
</gene>
<dbReference type="EMBL" id="CP030850">
    <property type="protein sequence ID" value="AXE18671.1"/>
    <property type="molecule type" value="Genomic_DNA"/>
</dbReference>
<dbReference type="AlphaFoldDB" id="A0A344TJ50"/>
<dbReference type="RefSeq" id="WP_114067453.1">
    <property type="nucleotide sequence ID" value="NZ_CP030850.1"/>
</dbReference>
<evidence type="ECO:0000313" key="1">
    <source>
        <dbReference type="EMBL" id="AXE18671.1"/>
    </source>
</evidence>
<evidence type="ECO:0000313" key="2">
    <source>
        <dbReference type="Proteomes" id="UP000251993"/>
    </source>
</evidence>
<name>A0A344TJ50_9BACT</name>
<keyword evidence="2" id="KW-1185">Reference proteome</keyword>
<sequence>MQTPEKFTPDLQGCGKKATPVAMSSVQYPVSAQSHLLLRNVSEYYTAFNRAHWGPYPPNCFDHCLGGGLACFLFDLTEDGCYQAIFKTQRYKEVAGTSARVWFHMHQMGIVTHIETTEGEYQIFTVVLGKLPAEGGLWQLCLNVHTEHPENMFAFFEATLEKLY</sequence>
<dbReference type="Proteomes" id="UP000251993">
    <property type="component" value="Chromosome"/>
</dbReference>
<proteinExistence type="predicted"/>
<organism evidence="1 2">
    <name type="scientific">Runella rosea</name>
    <dbReference type="NCBI Taxonomy" id="2259595"/>
    <lineage>
        <taxon>Bacteria</taxon>
        <taxon>Pseudomonadati</taxon>
        <taxon>Bacteroidota</taxon>
        <taxon>Cytophagia</taxon>
        <taxon>Cytophagales</taxon>
        <taxon>Spirosomataceae</taxon>
        <taxon>Runella</taxon>
    </lineage>
</organism>